<dbReference type="InterPro" id="IPR005913">
    <property type="entry name" value="dTDP_dehydrorham_reduct"/>
</dbReference>
<dbReference type="RefSeq" id="WP_171693673.1">
    <property type="nucleotide sequence ID" value="NZ_WHOC01000183.1"/>
</dbReference>
<gene>
    <name evidence="4" type="primary">rfbD</name>
    <name evidence="4" type="ORF">GC102_35120</name>
</gene>
<protein>
    <recommendedName>
        <fullName evidence="2">dTDP-4-dehydrorhamnose reductase</fullName>
        <ecNumber evidence="2">1.1.1.133</ecNumber>
    </recommendedName>
</protein>
<keyword evidence="2 4" id="KW-0560">Oxidoreductase</keyword>
<comment type="pathway">
    <text evidence="2">Carbohydrate biosynthesis; dTDP-L-rhamnose biosynthesis.</text>
</comment>
<dbReference type="SUPFAM" id="SSF51735">
    <property type="entry name" value="NAD(P)-binding Rossmann-fold domains"/>
    <property type="match status" value="1"/>
</dbReference>
<feature type="domain" description="RmlD-like substrate binding" evidence="3">
    <location>
        <begin position="1"/>
        <end position="278"/>
    </location>
</feature>
<dbReference type="InterPro" id="IPR029903">
    <property type="entry name" value="RmlD-like-bd"/>
</dbReference>
<accession>A0ABX1ZG82</accession>
<evidence type="ECO:0000259" key="3">
    <source>
        <dbReference type="Pfam" id="PF04321"/>
    </source>
</evidence>
<dbReference type="Gene3D" id="3.40.50.720">
    <property type="entry name" value="NAD(P)-binding Rossmann-like Domain"/>
    <property type="match status" value="1"/>
</dbReference>
<dbReference type="EC" id="1.1.1.133" evidence="2"/>
<comment type="function">
    <text evidence="2">Catalyzes the reduction of dTDP-6-deoxy-L-lyxo-4-hexulose to yield dTDP-L-rhamnose.</text>
</comment>
<keyword evidence="5" id="KW-1185">Reference proteome</keyword>
<dbReference type="InterPro" id="IPR036291">
    <property type="entry name" value="NAD(P)-bd_dom_sf"/>
</dbReference>
<organism evidence="4 5">
    <name type="scientific">Paenibacillus germinis</name>
    <dbReference type="NCBI Taxonomy" id="2654979"/>
    <lineage>
        <taxon>Bacteria</taxon>
        <taxon>Bacillati</taxon>
        <taxon>Bacillota</taxon>
        <taxon>Bacilli</taxon>
        <taxon>Bacillales</taxon>
        <taxon>Paenibacillaceae</taxon>
        <taxon>Paenibacillus</taxon>
    </lineage>
</organism>
<evidence type="ECO:0000256" key="2">
    <source>
        <dbReference type="RuleBase" id="RU364082"/>
    </source>
</evidence>
<dbReference type="PANTHER" id="PTHR10491">
    <property type="entry name" value="DTDP-4-DEHYDRORHAMNOSE REDUCTASE"/>
    <property type="match status" value="1"/>
</dbReference>
<proteinExistence type="inferred from homology"/>
<keyword evidence="2" id="KW-0521">NADP</keyword>
<name>A0ABX1ZG82_9BACL</name>
<dbReference type="CDD" id="cd05254">
    <property type="entry name" value="dTDP_HR_like_SDR_e"/>
    <property type="match status" value="1"/>
</dbReference>
<evidence type="ECO:0000313" key="4">
    <source>
        <dbReference type="EMBL" id="NOU90920.1"/>
    </source>
</evidence>
<dbReference type="Gene3D" id="3.90.25.10">
    <property type="entry name" value="UDP-galactose 4-epimerase, domain 1"/>
    <property type="match status" value="1"/>
</dbReference>
<reference evidence="4 5" key="1">
    <citation type="submission" date="2019-10" db="EMBL/GenBank/DDBJ databases">
        <title>Description of Paenibacillus choica sp. nov.</title>
        <authorList>
            <person name="Carlier A."/>
            <person name="Qi S."/>
        </authorList>
    </citation>
    <scope>NUCLEOTIDE SEQUENCE [LARGE SCALE GENOMIC DNA]</scope>
    <source>
        <strain evidence="4 5">LMG 31460</strain>
    </source>
</reference>
<dbReference type="GO" id="GO:0008831">
    <property type="term" value="F:dTDP-4-dehydrorhamnose reductase activity"/>
    <property type="evidence" value="ECO:0007669"/>
    <property type="project" value="UniProtKB-EC"/>
</dbReference>
<dbReference type="PANTHER" id="PTHR10491:SF4">
    <property type="entry name" value="METHIONINE ADENOSYLTRANSFERASE 2 SUBUNIT BETA"/>
    <property type="match status" value="1"/>
</dbReference>
<dbReference type="EMBL" id="WHOC01000183">
    <property type="protein sequence ID" value="NOU90920.1"/>
    <property type="molecule type" value="Genomic_DNA"/>
</dbReference>
<dbReference type="NCBIfam" id="TIGR01214">
    <property type="entry name" value="rmlD"/>
    <property type="match status" value="1"/>
</dbReference>
<comment type="similarity">
    <text evidence="1 2">Belongs to the dTDP-4-dehydrorhamnose reductase family.</text>
</comment>
<sequence length="291" mass="32297">MKILITGAAGQLGSTLVSFLFGAHEVIPLTRAELDITNPNRVKETILMHRPDVIIHTAAYTDVDMSEKHADTAFHINAFGTRNIAEAAELVGAKLVYISSDYVFDGMKKEPYIESDCPSPINIYGSTKLLGEKFVELYCSKHFVVRTAWLYGMGQRSFVNTIYKLARSQNEISVVTDCYGSPTYVMDLAAFITELLSKENYGIYHVVNEGVCSRFELAQAIVQEMGFDHVQVRPILSHQFEQSALRPANSALACAAIRMNGLTPLRDWRSALQAYMGNLKQSDEGGLFSGH</sequence>
<evidence type="ECO:0000256" key="1">
    <source>
        <dbReference type="ARBA" id="ARBA00010944"/>
    </source>
</evidence>
<dbReference type="Proteomes" id="UP000658690">
    <property type="component" value="Unassembled WGS sequence"/>
</dbReference>
<evidence type="ECO:0000313" key="5">
    <source>
        <dbReference type="Proteomes" id="UP000658690"/>
    </source>
</evidence>
<comment type="caution">
    <text evidence="4">The sequence shown here is derived from an EMBL/GenBank/DDBJ whole genome shotgun (WGS) entry which is preliminary data.</text>
</comment>
<dbReference type="Pfam" id="PF04321">
    <property type="entry name" value="RmlD_sub_bind"/>
    <property type="match status" value="1"/>
</dbReference>